<protein>
    <submittedName>
        <fullName evidence="2">Uncharacterized protein</fullName>
    </submittedName>
</protein>
<comment type="caution">
    <text evidence="2">The sequence shown here is derived from an EMBL/GenBank/DDBJ whole genome shotgun (WGS) entry which is preliminary data.</text>
</comment>
<name>A0ABD4SYU7_9CYAN</name>
<evidence type="ECO:0000313" key="2">
    <source>
        <dbReference type="EMBL" id="MCM1981636.1"/>
    </source>
</evidence>
<dbReference type="RefSeq" id="WP_166279437.1">
    <property type="nucleotide sequence ID" value="NZ_JTHE03000015.1"/>
</dbReference>
<sequence>MIYFLFFLSIGLITILALVINRLQNQKLETSVAQQKLREKDTKITRLEHVLSEQVGLIKQLNRQINLLQEVRDKETEEDVPDERDIQIQKLSHENKDLYRKLKELENNNSELRRLNEEQKNTIAEFYNNLEMEIEKEANKKFIERIQELEKVDFQTESSSKNLDSNRFSAQDGFILIKVQEQDLYSEEIISILIDILKNSLNNVHENSRRQHIITDIVHSNYSGHYREEFKAEIQNLFRDYKSMNSRTRKALKRLGFEIVSDNSNYKMIFQQDSRYTVSFSKTPSDWRAGRNIASDICNLIL</sequence>
<gene>
    <name evidence="2" type="ORF">QQ91_0002160</name>
</gene>
<dbReference type="AlphaFoldDB" id="A0ABD4SYU7"/>
<reference evidence="2 3" key="1">
    <citation type="journal article" date="2015" name="Genome Announc.">
        <title>Draft Genome Sequence of Filamentous Marine Cyanobacterium Lyngbya confervoides Strain BDU141951.</title>
        <authorList>
            <person name="Chandrababunaidu M.M."/>
            <person name="Sen D."/>
            <person name="Tripathy S."/>
        </authorList>
    </citation>
    <scope>NUCLEOTIDE SEQUENCE [LARGE SCALE GENOMIC DNA]</scope>
    <source>
        <strain evidence="2 3">BDU141951</strain>
    </source>
</reference>
<accession>A0ABD4SYU7</accession>
<organism evidence="2 3">
    <name type="scientific">Lyngbya confervoides BDU141951</name>
    <dbReference type="NCBI Taxonomy" id="1574623"/>
    <lineage>
        <taxon>Bacteria</taxon>
        <taxon>Bacillati</taxon>
        <taxon>Cyanobacteriota</taxon>
        <taxon>Cyanophyceae</taxon>
        <taxon>Oscillatoriophycideae</taxon>
        <taxon>Oscillatoriales</taxon>
        <taxon>Microcoleaceae</taxon>
        <taxon>Lyngbya</taxon>
    </lineage>
</organism>
<evidence type="ECO:0000256" key="1">
    <source>
        <dbReference type="SAM" id="Coils"/>
    </source>
</evidence>
<feature type="coiled-coil region" evidence="1">
    <location>
        <begin position="20"/>
        <end position="152"/>
    </location>
</feature>
<dbReference type="Proteomes" id="UP000031561">
    <property type="component" value="Unassembled WGS sequence"/>
</dbReference>
<proteinExistence type="predicted"/>
<dbReference type="EMBL" id="JTHE03000015">
    <property type="protein sequence ID" value="MCM1981636.1"/>
    <property type="molecule type" value="Genomic_DNA"/>
</dbReference>
<keyword evidence="3" id="KW-1185">Reference proteome</keyword>
<evidence type="ECO:0000313" key="3">
    <source>
        <dbReference type="Proteomes" id="UP000031561"/>
    </source>
</evidence>
<keyword evidence="1" id="KW-0175">Coiled coil</keyword>